<comment type="caution">
    <text evidence="1">The sequence shown here is derived from an EMBL/GenBank/DDBJ whole genome shotgun (WGS) entry which is preliminary data.</text>
</comment>
<dbReference type="Proteomes" id="UP000434475">
    <property type="component" value="Unassembled WGS sequence"/>
</dbReference>
<accession>A0A6I2R528</accession>
<sequence>MKQSTITYNKDNLTITIEGMDEVAKALDDLKKKTPAAAKVAINATAREARKLMIAQAKARYAVNAKGAQHLKDLKTSGKKGHNATNTNLEAVLFIAKPRADLAYFQHRPTQSFSGRAVLHNAPEYVQARILKSSSMRKLGAEDIEVRGRSIGPGSKGFLVEFSNGHVGMVQRQLGSSSSHRTTAKGRPRWTNRSGQVEKLITMGAPSAAGMHSTVWPLVAEDVVDYLLERLEEQIEKVTARAKARKG</sequence>
<organism evidence="1 2">
    <name type="scientific">Flavonifractor plautii</name>
    <name type="common">Fusobacterium plautii</name>
    <dbReference type="NCBI Taxonomy" id="292800"/>
    <lineage>
        <taxon>Bacteria</taxon>
        <taxon>Bacillati</taxon>
        <taxon>Bacillota</taxon>
        <taxon>Clostridia</taxon>
        <taxon>Eubacteriales</taxon>
        <taxon>Oscillospiraceae</taxon>
        <taxon>Flavonifractor</taxon>
    </lineage>
</organism>
<dbReference type="RefSeq" id="WP_172697188.1">
    <property type="nucleotide sequence ID" value="NZ_WKPR01000003.1"/>
</dbReference>
<dbReference type="EMBL" id="WKPR01000003">
    <property type="protein sequence ID" value="MSB18422.1"/>
    <property type="molecule type" value="Genomic_DNA"/>
</dbReference>
<name>A0A6I2R528_FLAPL</name>
<dbReference type="AlphaFoldDB" id="A0A6I2R528"/>
<protein>
    <recommendedName>
        <fullName evidence="3">Prophage minor tail protein Z (GPZ)</fullName>
    </recommendedName>
</protein>
<evidence type="ECO:0000313" key="1">
    <source>
        <dbReference type="EMBL" id="MSB18422.1"/>
    </source>
</evidence>
<proteinExistence type="predicted"/>
<evidence type="ECO:0008006" key="3">
    <source>
        <dbReference type="Google" id="ProtNLM"/>
    </source>
</evidence>
<gene>
    <name evidence="1" type="ORF">GKE97_02695</name>
</gene>
<reference evidence="1 2" key="1">
    <citation type="journal article" date="2019" name="Nat. Med.">
        <title>A library of human gut bacterial isolates paired with longitudinal multiomics data enables mechanistic microbiome research.</title>
        <authorList>
            <person name="Poyet M."/>
            <person name="Groussin M."/>
            <person name="Gibbons S.M."/>
            <person name="Avila-Pacheco J."/>
            <person name="Jiang X."/>
            <person name="Kearney S.M."/>
            <person name="Perrotta A.R."/>
            <person name="Berdy B."/>
            <person name="Zhao S."/>
            <person name="Lieberman T.D."/>
            <person name="Swanson P.K."/>
            <person name="Smith M."/>
            <person name="Roesemann S."/>
            <person name="Alexander J.E."/>
            <person name="Rich S.A."/>
            <person name="Livny J."/>
            <person name="Vlamakis H."/>
            <person name="Clish C."/>
            <person name="Bullock K."/>
            <person name="Deik A."/>
            <person name="Scott J."/>
            <person name="Pierce K.A."/>
            <person name="Xavier R.J."/>
            <person name="Alm E.J."/>
        </authorList>
    </citation>
    <scope>NUCLEOTIDE SEQUENCE [LARGE SCALE GENOMIC DNA]</scope>
    <source>
        <strain evidence="1 2">BIOML-A2</strain>
    </source>
</reference>
<evidence type="ECO:0000313" key="2">
    <source>
        <dbReference type="Proteomes" id="UP000434475"/>
    </source>
</evidence>